<accession>A0A6J1C239</accession>
<dbReference type="OrthoDB" id="2012657at2759"/>
<organism evidence="2 3">
    <name type="scientific">Momordica charantia</name>
    <name type="common">Bitter gourd</name>
    <name type="synonym">Balsam pear</name>
    <dbReference type="NCBI Taxonomy" id="3673"/>
    <lineage>
        <taxon>Eukaryota</taxon>
        <taxon>Viridiplantae</taxon>
        <taxon>Streptophyta</taxon>
        <taxon>Embryophyta</taxon>
        <taxon>Tracheophyta</taxon>
        <taxon>Spermatophyta</taxon>
        <taxon>Magnoliopsida</taxon>
        <taxon>eudicotyledons</taxon>
        <taxon>Gunneridae</taxon>
        <taxon>Pentapetalae</taxon>
        <taxon>rosids</taxon>
        <taxon>fabids</taxon>
        <taxon>Cucurbitales</taxon>
        <taxon>Cucurbitaceae</taxon>
        <taxon>Momordiceae</taxon>
        <taxon>Momordica</taxon>
    </lineage>
</organism>
<evidence type="ECO:0000313" key="2">
    <source>
        <dbReference type="Proteomes" id="UP000504603"/>
    </source>
</evidence>
<dbReference type="PANTHER" id="PTHR11439:SF461">
    <property type="entry name" value="OS10G0432200 PROTEIN"/>
    <property type="match status" value="1"/>
</dbReference>
<dbReference type="InterPro" id="IPR013103">
    <property type="entry name" value="RVT_2"/>
</dbReference>
<dbReference type="GeneID" id="111007763"/>
<feature type="domain" description="Reverse transcriptase Ty1/copia-type" evidence="1">
    <location>
        <begin position="2"/>
        <end position="172"/>
    </location>
</feature>
<evidence type="ECO:0000313" key="3">
    <source>
        <dbReference type="RefSeq" id="XP_022135931.1"/>
    </source>
</evidence>
<dbReference type="SUPFAM" id="SSF56672">
    <property type="entry name" value="DNA/RNA polymerases"/>
    <property type="match status" value="1"/>
</dbReference>
<gene>
    <name evidence="3" type="primary">LOC111007763</name>
</gene>
<reference evidence="3" key="1">
    <citation type="submission" date="2025-08" db="UniProtKB">
        <authorList>
            <consortium name="RefSeq"/>
        </authorList>
    </citation>
    <scope>IDENTIFICATION</scope>
    <source>
        <strain evidence="3">OHB3-1</strain>
    </source>
</reference>
<proteinExistence type="predicted"/>
<dbReference type="CDD" id="cd09272">
    <property type="entry name" value="RNase_HI_RT_Ty1"/>
    <property type="match status" value="1"/>
</dbReference>
<sequence length="354" mass="40077">MDYEETFAHVAKMTTVCTMIAVASIRQWRIFQMDIKNVFLNGDLYEEVYMTPPPNVAHQSGEVCRLCKVLYGLKQAPRAWFEKFSTVITSFDFIPSHHDSALFVKCTSLGRIFLSLYVDDMIITSDDSDGIEFLKSEQSCCSAMKDLGMLRYFLSIEVAYYPKGYLLSQSKTVDTPLEPNARYSPLDGIPLSDFNLYRTIVGSLVYLTVTRPDIAHVVHMSLLFPSTSSLDLRAYSDADWAGDLTDRKSTTGFCIFLGDSLISWKSKKQDVISRSSTEAEYRAMASTTCEIVWLRWLLADMGIYLHHPTPLYCDNQSVIQIARNSIADMFTKAHSASRFRFLSDKLSMLIVVAS</sequence>
<name>A0A6J1C239_MOMCH</name>
<evidence type="ECO:0000259" key="1">
    <source>
        <dbReference type="Pfam" id="PF07727"/>
    </source>
</evidence>
<dbReference type="InterPro" id="IPR043502">
    <property type="entry name" value="DNA/RNA_pol_sf"/>
</dbReference>
<dbReference type="RefSeq" id="XP_022135931.1">
    <property type="nucleotide sequence ID" value="XM_022280239.1"/>
</dbReference>
<keyword evidence="2" id="KW-1185">Reference proteome</keyword>
<dbReference type="PANTHER" id="PTHR11439">
    <property type="entry name" value="GAG-POL-RELATED RETROTRANSPOSON"/>
    <property type="match status" value="1"/>
</dbReference>
<protein>
    <submittedName>
        <fullName evidence="3">Uncharacterized protein LOC111007763</fullName>
    </submittedName>
</protein>
<dbReference type="Pfam" id="PF07727">
    <property type="entry name" value="RVT_2"/>
    <property type="match status" value="1"/>
</dbReference>
<dbReference type="Proteomes" id="UP000504603">
    <property type="component" value="Unplaced"/>
</dbReference>
<dbReference type="AlphaFoldDB" id="A0A6J1C239"/>
<dbReference type="KEGG" id="mcha:111007763"/>